<dbReference type="InterPro" id="IPR001736">
    <property type="entry name" value="PLipase_D/transphosphatidylase"/>
</dbReference>
<evidence type="ECO:0000259" key="6">
    <source>
        <dbReference type="PROSITE" id="PS50035"/>
    </source>
</evidence>
<feature type="region of interest" description="Disordered" evidence="5">
    <location>
        <begin position="25"/>
        <end position="50"/>
    </location>
</feature>
<evidence type="ECO:0000313" key="8">
    <source>
        <dbReference type="Proteomes" id="UP000653231"/>
    </source>
</evidence>
<dbReference type="EMBL" id="JACXRZ010000026">
    <property type="protein sequence ID" value="MBD3147120.1"/>
    <property type="molecule type" value="Genomic_DNA"/>
</dbReference>
<dbReference type="PANTHER" id="PTHR18896">
    <property type="entry name" value="PHOSPHOLIPASE D"/>
    <property type="match status" value="1"/>
</dbReference>
<accession>A0ABR8LC99</accession>
<keyword evidence="8" id="KW-1185">Reference proteome</keyword>
<dbReference type="SMART" id="SM00155">
    <property type="entry name" value="PLDc"/>
    <property type="match status" value="2"/>
</dbReference>
<comment type="catalytic activity">
    <reaction evidence="1">
        <text>a 1,2-diacyl-sn-glycero-3-phosphocholine + H2O = a 1,2-diacyl-sn-glycero-3-phosphate + choline + H(+)</text>
        <dbReference type="Rhea" id="RHEA:14445"/>
        <dbReference type="ChEBI" id="CHEBI:15354"/>
        <dbReference type="ChEBI" id="CHEBI:15377"/>
        <dbReference type="ChEBI" id="CHEBI:15378"/>
        <dbReference type="ChEBI" id="CHEBI:57643"/>
        <dbReference type="ChEBI" id="CHEBI:58608"/>
        <dbReference type="EC" id="3.1.4.4"/>
    </reaction>
</comment>
<evidence type="ECO:0000256" key="4">
    <source>
        <dbReference type="ARBA" id="ARBA00023098"/>
    </source>
</evidence>
<dbReference type="Proteomes" id="UP000653231">
    <property type="component" value="Unassembled WGS sequence"/>
</dbReference>
<keyword evidence="3" id="KW-0378">Hydrolase</keyword>
<evidence type="ECO:0000256" key="2">
    <source>
        <dbReference type="ARBA" id="ARBA00022737"/>
    </source>
</evidence>
<organism evidence="7 8">
    <name type="scientific">Microbispora bryophytorum subsp. camponoti</name>
    <dbReference type="NCBI Taxonomy" id="1677852"/>
    <lineage>
        <taxon>Bacteria</taxon>
        <taxon>Bacillati</taxon>
        <taxon>Actinomycetota</taxon>
        <taxon>Actinomycetes</taxon>
        <taxon>Streptosporangiales</taxon>
        <taxon>Streptosporangiaceae</taxon>
        <taxon>Microbispora</taxon>
    </lineage>
</organism>
<dbReference type="PANTHER" id="PTHR18896:SF76">
    <property type="entry name" value="PHOSPHOLIPASE"/>
    <property type="match status" value="1"/>
</dbReference>
<keyword evidence="2" id="KW-0677">Repeat</keyword>
<dbReference type="SUPFAM" id="SSF56024">
    <property type="entry name" value="Phospholipase D/nuclease"/>
    <property type="match status" value="2"/>
</dbReference>
<sequence length="952" mass="99733">MLVSPIADVSALAWSHTTVSDLPPGLSRLAPPSGPGAAGTPARPASEHPALLGSGFATTLRFPGSGRWWHAQTSGSTVHWLWGSAADVLQFGTLRTRLPLGNPVVALRFTDATDASAEQGDPQGVMGQDPVMLAGNPVTVMQLRLFALVPGAPGMDTLSVLRYLAAAFDAEGLTFGTPTWQAFVATMAGLTAPLRVLEPGGSPATGRSIAVAGGAPVTLTAAHLGDAVAALGMTRAGLTGATLDVSAGASPIASADGAAHPDGRVPVTAATSTISVASVEDWLSPQQSAALSRFTRGNTVLPFVDGVATYADLFAQVNRAVTAGAEGSFYVTGYSLQHDVVLGPAAAGTRRRVVDVATDMAAAGGEARFLALEMLQLNPGWVRDVQTAAQVTAILLAQAGLVATALQPDDTLNKISFLLHAEFLAGLVFYGSTDPEGLLEKLFELNKGAIQALGAIAGVEAHLDPVDAEVGDNPRAVTTGALASVVLGATRKFSVFHQKIQVVRTDEGVHAYCGGIDLNADRLQTPGHGSRSPFHDVHARVDGPATAELVKTFAERWQHVAGTALRLEAPGALDGLPTGGSDVVQVARTYYRPLAGSGRGLPYAPAGESTILETMLAAIGRARRYLYLEDQYLTPPPAFADALVAAAAHVSGPLIIAIPASPDQPFGMPRRQALIDDLRAAWGDRVKVGILRRKFSHTSTSRESSSGRLWLAAPVTTGANVIEVAPPERVPATPFWLTVDGEVMRATHRVAGFTSPTSVRLDVERWEDTRLFDAASGTPRAEHKVRAAVSGGSFPSIYVHAKMLLVDDAFAAIGSANSNRRGYYSDGECNVFAMREQVADGDNWIRDLRIALWAEHLGLAPEYAAVALRDPAAGLALFDRKFTVGSRFTTFEAQPYATELALSAEFTDKTSALTSLLWDATFIAAIGVEIAGAQSDDLFATFIDPSSRLEAP</sequence>
<dbReference type="InterPro" id="IPR015679">
    <property type="entry name" value="PLipase_D_fam"/>
</dbReference>
<evidence type="ECO:0000256" key="5">
    <source>
        <dbReference type="SAM" id="MobiDB-lite"/>
    </source>
</evidence>
<proteinExistence type="predicted"/>
<dbReference type="Gene3D" id="3.30.870.10">
    <property type="entry name" value="Endonuclease Chain A"/>
    <property type="match status" value="2"/>
</dbReference>
<evidence type="ECO:0000256" key="1">
    <source>
        <dbReference type="ARBA" id="ARBA00000798"/>
    </source>
</evidence>
<evidence type="ECO:0000256" key="3">
    <source>
        <dbReference type="ARBA" id="ARBA00022801"/>
    </source>
</evidence>
<gene>
    <name evidence="7" type="ORF">IEQ31_28600</name>
</gene>
<dbReference type="PROSITE" id="PS50035">
    <property type="entry name" value="PLD"/>
    <property type="match status" value="1"/>
</dbReference>
<dbReference type="RefSeq" id="WP_191054357.1">
    <property type="nucleotide sequence ID" value="NZ_JACXRZ010000026.1"/>
</dbReference>
<keyword evidence="4" id="KW-0443">Lipid metabolism</keyword>
<name>A0ABR8LC99_9ACTN</name>
<feature type="domain" description="PLD phosphodiesterase" evidence="6">
    <location>
        <begin position="795"/>
        <end position="822"/>
    </location>
</feature>
<protein>
    <recommendedName>
        <fullName evidence="6">PLD phosphodiesterase domain-containing protein</fullName>
    </recommendedName>
</protein>
<evidence type="ECO:0000313" key="7">
    <source>
        <dbReference type="EMBL" id="MBD3147120.1"/>
    </source>
</evidence>
<comment type="caution">
    <text evidence="7">The sequence shown here is derived from an EMBL/GenBank/DDBJ whole genome shotgun (WGS) entry which is preliminary data.</text>
</comment>
<reference evidence="7 8" key="1">
    <citation type="submission" date="2020-09" db="EMBL/GenBank/DDBJ databases">
        <title>Actinomycete isolated from the Camponotus japonicus Mayr.</title>
        <authorList>
            <person name="Gong X."/>
        </authorList>
    </citation>
    <scope>NUCLEOTIDE SEQUENCE [LARGE SCALE GENOMIC DNA]</scope>
    <source>
        <strain evidence="7 8">2C-HV3</strain>
    </source>
</reference>